<dbReference type="Pfam" id="PF04857">
    <property type="entry name" value="CAF1"/>
    <property type="match status" value="1"/>
</dbReference>
<comment type="caution">
    <text evidence="18">The sequence shown here is derived from an EMBL/GenBank/DDBJ whole genome shotgun (WGS) entry which is preliminary data.</text>
</comment>
<evidence type="ECO:0000256" key="13">
    <source>
        <dbReference type="ARBA" id="ARBA00022884"/>
    </source>
</evidence>
<dbReference type="AlphaFoldDB" id="A0AAD8VM27"/>
<dbReference type="InterPro" id="IPR006941">
    <property type="entry name" value="RNase_CAF1"/>
</dbReference>
<dbReference type="InterPro" id="IPR012337">
    <property type="entry name" value="RNaseH-like_sf"/>
</dbReference>
<evidence type="ECO:0000256" key="17">
    <source>
        <dbReference type="ARBA" id="ARBA00025148"/>
    </source>
</evidence>
<evidence type="ECO:0000313" key="19">
    <source>
        <dbReference type="Proteomes" id="UP001231189"/>
    </source>
</evidence>
<evidence type="ECO:0000256" key="2">
    <source>
        <dbReference type="ARBA" id="ARBA00001968"/>
    </source>
</evidence>
<keyword evidence="13" id="KW-0694">RNA-binding</keyword>
<protein>
    <recommendedName>
        <fullName evidence="7">poly(A)-specific ribonuclease</fullName>
        <ecNumber evidence="7">3.1.13.4</ecNumber>
    </recommendedName>
</protein>
<dbReference type="GO" id="GO:0004535">
    <property type="term" value="F:poly(A)-specific ribonuclease activity"/>
    <property type="evidence" value="ECO:0007669"/>
    <property type="project" value="UniProtKB-EC"/>
</dbReference>
<dbReference type="PANTHER" id="PTHR10797">
    <property type="entry name" value="CCR4-NOT TRANSCRIPTION COMPLEX SUBUNIT"/>
    <property type="match status" value="1"/>
</dbReference>
<evidence type="ECO:0000256" key="5">
    <source>
        <dbReference type="ARBA" id="ARBA00008372"/>
    </source>
</evidence>
<keyword evidence="16" id="KW-0539">Nucleus</keyword>
<keyword evidence="14" id="KW-0805">Transcription regulation</keyword>
<dbReference type="Proteomes" id="UP001231189">
    <property type="component" value="Unassembled WGS sequence"/>
</dbReference>
<evidence type="ECO:0000256" key="14">
    <source>
        <dbReference type="ARBA" id="ARBA00023015"/>
    </source>
</evidence>
<evidence type="ECO:0000256" key="7">
    <source>
        <dbReference type="ARBA" id="ARBA00012161"/>
    </source>
</evidence>
<comment type="subunit">
    <text evidence="6">Component of the CCR4-NOT complex, at least composed of CRR4 and CAF1 proteins.</text>
</comment>
<dbReference type="InterPro" id="IPR036397">
    <property type="entry name" value="RNaseH_sf"/>
</dbReference>
<name>A0AAD8VM27_LOLMU</name>
<keyword evidence="9" id="KW-0540">Nuclease</keyword>
<dbReference type="GO" id="GO:0030014">
    <property type="term" value="C:CCR4-NOT complex"/>
    <property type="evidence" value="ECO:0007669"/>
    <property type="project" value="InterPro"/>
</dbReference>
<keyword evidence="15" id="KW-0804">Transcription</keyword>
<proteinExistence type="inferred from homology"/>
<evidence type="ECO:0000256" key="12">
    <source>
        <dbReference type="ARBA" id="ARBA00022839"/>
    </source>
</evidence>
<gene>
    <name evidence="18" type="ORF">QYE76_034014</name>
</gene>
<evidence type="ECO:0000313" key="18">
    <source>
        <dbReference type="EMBL" id="KAK1610341.1"/>
    </source>
</evidence>
<keyword evidence="12" id="KW-0269">Exonuclease</keyword>
<comment type="function">
    <text evidence="17">Ubiquitous transcription factor required for a diverse set of processes. It is a component of the CCR4 complex involved in the control of gene expression.</text>
</comment>
<evidence type="ECO:0000256" key="16">
    <source>
        <dbReference type="ARBA" id="ARBA00023242"/>
    </source>
</evidence>
<dbReference type="GO" id="GO:0046872">
    <property type="term" value="F:metal ion binding"/>
    <property type="evidence" value="ECO:0007669"/>
    <property type="project" value="UniProtKB-KW"/>
</dbReference>
<comment type="catalytic activity">
    <reaction evidence="1">
        <text>Exonucleolytic cleavage of poly(A) to 5'-AMP.</text>
        <dbReference type="EC" id="3.1.13.4"/>
    </reaction>
</comment>
<evidence type="ECO:0000256" key="4">
    <source>
        <dbReference type="ARBA" id="ARBA00004496"/>
    </source>
</evidence>
<comment type="similarity">
    <text evidence="5">Belongs to the CAF1 family.</text>
</comment>
<comment type="subcellular location">
    <subcellularLocation>
        <location evidence="4">Cytoplasm</location>
    </subcellularLocation>
    <subcellularLocation>
        <location evidence="3">Nucleus</location>
    </subcellularLocation>
</comment>
<evidence type="ECO:0000256" key="11">
    <source>
        <dbReference type="ARBA" id="ARBA00022801"/>
    </source>
</evidence>
<dbReference type="GO" id="GO:0003723">
    <property type="term" value="F:RNA binding"/>
    <property type="evidence" value="ECO:0007669"/>
    <property type="project" value="UniProtKB-KW"/>
</dbReference>
<evidence type="ECO:0000256" key="6">
    <source>
        <dbReference type="ARBA" id="ARBA00011757"/>
    </source>
</evidence>
<evidence type="ECO:0000256" key="9">
    <source>
        <dbReference type="ARBA" id="ARBA00022722"/>
    </source>
</evidence>
<dbReference type="SUPFAM" id="SSF53098">
    <property type="entry name" value="Ribonuclease H-like"/>
    <property type="match status" value="1"/>
</dbReference>
<dbReference type="EC" id="3.1.13.4" evidence="7"/>
<keyword evidence="19" id="KW-1185">Reference proteome</keyword>
<comment type="cofactor">
    <cofactor evidence="2">
        <name>a divalent metal cation</name>
        <dbReference type="ChEBI" id="CHEBI:60240"/>
    </cofactor>
</comment>
<keyword evidence="10" id="KW-0479">Metal-binding</keyword>
<evidence type="ECO:0000256" key="3">
    <source>
        <dbReference type="ARBA" id="ARBA00004123"/>
    </source>
</evidence>
<reference evidence="18" key="1">
    <citation type="submission" date="2023-07" db="EMBL/GenBank/DDBJ databases">
        <title>A chromosome-level genome assembly of Lolium multiflorum.</title>
        <authorList>
            <person name="Chen Y."/>
            <person name="Copetti D."/>
            <person name="Kolliker R."/>
            <person name="Studer B."/>
        </authorList>
    </citation>
    <scope>NUCLEOTIDE SEQUENCE</scope>
    <source>
        <strain evidence="18">02402/16</strain>
        <tissue evidence="18">Leaf</tissue>
    </source>
</reference>
<dbReference type="GO" id="GO:0005737">
    <property type="term" value="C:cytoplasm"/>
    <property type="evidence" value="ECO:0007669"/>
    <property type="project" value="UniProtKB-SubCell"/>
</dbReference>
<dbReference type="GO" id="GO:0005634">
    <property type="term" value="C:nucleus"/>
    <property type="evidence" value="ECO:0007669"/>
    <property type="project" value="UniProtKB-SubCell"/>
</dbReference>
<dbReference type="Gene3D" id="3.30.420.10">
    <property type="entry name" value="Ribonuclease H-like superfamily/Ribonuclease H"/>
    <property type="match status" value="1"/>
</dbReference>
<evidence type="ECO:0000256" key="15">
    <source>
        <dbReference type="ARBA" id="ARBA00023163"/>
    </source>
</evidence>
<dbReference type="EMBL" id="JAUUTY010000007">
    <property type="protein sequence ID" value="KAK1610341.1"/>
    <property type="molecule type" value="Genomic_DNA"/>
</dbReference>
<organism evidence="18 19">
    <name type="scientific">Lolium multiflorum</name>
    <name type="common">Italian ryegrass</name>
    <name type="synonym">Lolium perenne subsp. multiflorum</name>
    <dbReference type="NCBI Taxonomy" id="4521"/>
    <lineage>
        <taxon>Eukaryota</taxon>
        <taxon>Viridiplantae</taxon>
        <taxon>Streptophyta</taxon>
        <taxon>Embryophyta</taxon>
        <taxon>Tracheophyta</taxon>
        <taxon>Spermatophyta</taxon>
        <taxon>Magnoliopsida</taxon>
        <taxon>Liliopsida</taxon>
        <taxon>Poales</taxon>
        <taxon>Poaceae</taxon>
        <taxon>BOP clade</taxon>
        <taxon>Pooideae</taxon>
        <taxon>Poodae</taxon>
        <taxon>Poeae</taxon>
        <taxon>Poeae Chloroplast Group 2 (Poeae type)</taxon>
        <taxon>Loliodinae</taxon>
        <taxon>Loliinae</taxon>
        <taxon>Lolium</taxon>
    </lineage>
</organism>
<sequence length="268" mass="29660">MDGAVRSVWAENFDTESQVLRQVAPHAQHRQDYANNVALNVQYPGCVVVHSNGRHHRDLTTDEKYEVIRANVALLKPLQVGIAILTVDGQRFAWEFNLRGFDVESDDEARDPKSIAYLTDCGVDFNRLPRDGIDGCKLRCLLQDSGLLKARPSWATFTGAYHVAYFVTIMSGKKLPDSVDAFMEMVRELVGPLYDVKRLAREHDGSCVGALSNVVKKLAIVPPGEEISKSKPAGTGSMLALLAFQTLKQKLGTNTEKYSHKLCGLQSI</sequence>
<accession>A0AAD8VM27</accession>
<dbReference type="InterPro" id="IPR039637">
    <property type="entry name" value="CNOT7/CNOT8/Pop2"/>
</dbReference>
<keyword evidence="11" id="KW-0378">Hydrolase</keyword>
<evidence type="ECO:0000256" key="8">
    <source>
        <dbReference type="ARBA" id="ARBA00022490"/>
    </source>
</evidence>
<keyword evidence="8" id="KW-0963">Cytoplasm</keyword>
<evidence type="ECO:0000256" key="10">
    <source>
        <dbReference type="ARBA" id="ARBA00022723"/>
    </source>
</evidence>
<evidence type="ECO:0000256" key="1">
    <source>
        <dbReference type="ARBA" id="ARBA00001663"/>
    </source>
</evidence>